<sequence>MKILWKAIEHNRFLVIGVILALAACLASFGCESRVRGLCDQSKMVNRQQLGMEVDQLVLLAEQRVEDLNKQDELKQTLFNIGLQVAAGGTVNPLGIITTLGAIIGLGAVGDNIRKDAVIRRNTA</sequence>
<dbReference type="PROSITE" id="PS51257">
    <property type="entry name" value="PROKAR_LIPOPROTEIN"/>
    <property type="match status" value="1"/>
</dbReference>
<evidence type="ECO:0000313" key="1">
    <source>
        <dbReference type="EMBL" id="KKK56631.1"/>
    </source>
</evidence>
<dbReference type="AlphaFoldDB" id="A0A0F8Z976"/>
<comment type="caution">
    <text evidence="1">The sequence shown here is derived from an EMBL/GenBank/DDBJ whole genome shotgun (WGS) entry which is preliminary data.</text>
</comment>
<name>A0A0F8Z976_9ZZZZ</name>
<dbReference type="EMBL" id="LAZR01064896">
    <property type="protein sequence ID" value="KKK56631.1"/>
    <property type="molecule type" value="Genomic_DNA"/>
</dbReference>
<gene>
    <name evidence="1" type="ORF">LCGC14_3062590</name>
</gene>
<accession>A0A0F8Z976</accession>
<protein>
    <submittedName>
        <fullName evidence="1">Uncharacterized protein</fullName>
    </submittedName>
</protein>
<reference evidence="1" key="1">
    <citation type="journal article" date="2015" name="Nature">
        <title>Complex archaea that bridge the gap between prokaryotes and eukaryotes.</title>
        <authorList>
            <person name="Spang A."/>
            <person name="Saw J.H."/>
            <person name="Jorgensen S.L."/>
            <person name="Zaremba-Niedzwiedzka K."/>
            <person name="Martijn J."/>
            <person name="Lind A.E."/>
            <person name="van Eijk R."/>
            <person name="Schleper C."/>
            <person name="Guy L."/>
            <person name="Ettema T.J."/>
        </authorList>
    </citation>
    <scope>NUCLEOTIDE SEQUENCE</scope>
</reference>
<proteinExistence type="predicted"/>
<organism evidence="1">
    <name type="scientific">marine sediment metagenome</name>
    <dbReference type="NCBI Taxonomy" id="412755"/>
    <lineage>
        <taxon>unclassified sequences</taxon>
        <taxon>metagenomes</taxon>
        <taxon>ecological metagenomes</taxon>
    </lineage>
</organism>